<name>A0ABS4GU29_9BACL</name>
<organism evidence="2 3">
    <name type="scientific">Ammoniphilus resinae</name>
    <dbReference type="NCBI Taxonomy" id="861532"/>
    <lineage>
        <taxon>Bacteria</taxon>
        <taxon>Bacillati</taxon>
        <taxon>Bacillota</taxon>
        <taxon>Bacilli</taxon>
        <taxon>Bacillales</taxon>
        <taxon>Paenibacillaceae</taxon>
        <taxon>Aneurinibacillus group</taxon>
        <taxon>Ammoniphilus</taxon>
    </lineage>
</organism>
<dbReference type="RefSeq" id="WP_209811792.1">
    <property type="nucleotide sequence ID" value="NZ_JAGGKT010000013.1"/>
</dbReference>
<evidence type="ECO:0000313" key="2">
    <source>
        <dbReference type="EMBL" id="MBP1933783.1"/>
    </source>
</evidence>
<accession>A0ABS4GU29</accession>
<sequence>MTIYKRIALLLCLLPLLCTDIEAKENATVTIMVKSSPYSGFVSHLVLQDQSFVKRLVKGMKQSKGQGDLLPELPYAYIEITQKGKTERYTIGYSLNLYHFETGKKVLLSQPLKDELESSILLLRKHHFGRDVSWEEANQLFPRMDFAQVIDLETGLSFRVQRRAGSQHADVQPASAEDTVIMKRIYNGKWSWKRRAILIKVNGKILAASMHGMPHGGGAITWNNFPGHFCIHFKNSTTHRRSYPDPGHDLMVDKASGHILQKIVQGTPDELIQIFLAAAQEQDYSMIQLMLNQADAKSIDRFINQLQDLDGFRLYRVWTNQQRLSPLYVEQQADILIKRKGEQEEKITLPFIFSRTSLLERWKLDIHSTLDLLDK</sequence>
<evidence type="ECO:0000256" key="1">
    <source>
        <dbReference type="SAM" id="SignalP"/>
    </source>
</evidence>
<proteinExistence type="predicted"/>
<reference evidence="2 3" key="1">
    <citation type="submission" date="2021-03" db="EMBL/GenBank/DDBJ databases">
        <title>Genomic Encyclopedia of Type Strains, Phase IV (KMG-IV): sequencing the most valuable type-strain genomes for metagenomic binning, comparative biology and taxonomic classification.</title>
        <authorList>
            <person name="Goeker M."/>
        </authorList>
    </citation>
    <scope>NUCLEOTIDE SEQUENCE [LARGE SCALE GENOMIC DNA]</scope>
    <source>
        <strain evidence="2 3">DSM 24738</strain>
    </source>
</reference>
<evidence type="ECO:0000313" key="3">
    <source>
        <dbReference type="Proteomes" id="UP001519343"/>
    </source>
</evidence>
<comment type="caution">
    <text evidence="2">The sequence shown here is derived from an EMBL/GenBank/DDBJ whole genome shotgun (WGS) entry which is preliminary data.</text>
</comment>
<gene>
    <name evidence="2" type="ORF">J2Z37_003796</name>
</gene>
<dbReference type="EMBL" id="JAGGKT010000013">
    <property type="protein sequence ID" value="MBP1933783.1"/>
    <property type="molecule type" value="Genomic_DNA"/>
</dbReference>
<feature type="signal peptide" evidence="1">
    <location>
        <begin position="1"/>
        <end position="23"/>
    </location>
</feature>
<protein>
    <submittedName>
        <fullName evidence="2">Uncharacterized protein</fullName>
    </submittedName>
</protein>
<keyword evidence="3" id="KW-1185">Reference proteome</keyword>
<dbReference type="Proteomes" id="UP001519343">
    <property type="component" value="Unassembled WGS sequence"/>
</dbReference>
<feature type="chain" id="PRO_5046621547" evidence="1">
    <location>
        <begin position="24"/>
        <end position="375"/>
    </location>
</feature>
<keyword evidence="1" id="KW-0732">Signal</keyword>